<name>M4BEM7_HYAAE</name>
<dbReference type="VEuPathDB" id="FungiDB:HpaG804745"/>
<dbReference type="EMBL" id="JH598180">
    <property type="status" value="NOT_ANNOTATED_CDS"/>
    <property type="molecule type" value="Genomic_DNA"/>
</dbReference>
<reference evidence="3" key="1">
    <citation type="journal article" date="2010" name="Science">
        <title>Signatures of adaptation to obligate biotrophy in the Hyaloperonospora arabidopsidis genome.</title>
        <authorList>
            <person name="Baxter L."/>
            <person name="Tripathy S."/>
            <person name="Ishaque N."/>
            <person name="Boot N."/>
            <person name="Cabral A."/>
            <person name="Kemen E."/>
            <person name="Thines M."/>
            <person name="Ah-Fong A."/>
            <person name="Anderson R."/>
            <person name="Badejoko W."/>
            <person name="Bittner-Eddy P."/>
            <person name="Boore J.L."/>
            <person name="Chibucos M.C."/>
            <person name="Coates M."/>
            <person name="Dehal P."/>
            <person name="Delehaunty K."/>
            <person name="Dong S."/>
            <person name="Downton P."/>
            <person name="Dumas B."/>
            <person name="Fabro G."/>
            <person name="Fronick C."/>
            <person name="Fuerstenberg S.I."/>
            <person name="Fulton L."/>
            <person name="Gaulin E."/>
            <person name="Govers F."/>
            <person name="Hughes L."/>
            <person name="Humphray S."/>
            <person name="Jiang R.H."/>
            <person name="Judelson H."/>
            <person name="Kamoun S."/>
            <person name="Kyung K."/>
            <person name="Meijer H."/>
            <person name="Minx P."/>
            <person name="Morris P."/>
            <person name="Nelson J."/>
            <person name="Phuntumart V."/>
            <person name="Qutob D."/>
            <person name="Rehmany A."/>
            <person name="Rougon-Cardoso A."/>
            <person name="Ryden P."/>
            <person name="Torto-Alalibo T."/>
            <person name="Studholme D."/>
            <person name="Wang Y."/>
            <person name="Win J."/>
            <person name="Wood J."/>
            <person name="Clifton S.W."/>
            <person name="Rogers J."/>
            <person name="Van den Ackerveken G."/>
            <person name="Jones J.D."/>
            <person name="McDowell J.M."/>
            <person name="Beynon J."/>
            <person name="Tyler B.M."/>
        </authorList>
    </citation>
    <scope>NUCLEOTIDE SEQUENCE [LARGE SCALE GENOMIC DNA]</scope>
    <source>
        <strain evidence="3">Emoy2</strain>
    </source>
</reference>
<protein>
    <submittedName>
        <fullName evidence="2">Uncharacterized protein</fullName>
    </submittedName>
</protein>
<evidence type="ECO:0000313" key="3">
    <source>
        <dbReference type="Proteomes" id="UP000011713"/>
    </source>
</evidence>
<evidence type="ECO:0000313" key="2">
    <source>
        <dbReference type="EnsemblProtists" id="HpaP804745"/>
    </source>
</evidence>
<evidence type="ECO:0000256" key="1">
    <source>
        <dbReference type="SAM" id="MobiDB-lite"/>
    </source>
</evidence>
<accession>M4BEM7</accession>
<dbReference type="EnsemblProtists" id="HpaT804745">
    <property type="protein sequence ID" value="HpaP804745"/>
    <property type="gene ID" value="HpaG804745"/>
</dbReference>
<dbReference type="Proteomes" id="UP000011713">
    <property type="component" value="Unassembled WGS sequence"/>
</dbReference>
<sequence length="68" mass="7578">MTSATPRDFHSYAFRATDRIIFGLTIESLGGAHSPCNIGEVRHQDMTLSNRGKQKGQHCQARRDSLCT</sequence>
<dbReference type="InParanoid" id="M4BEM7"/>
<organism evidence="2 3">
    <name type="scientific">Hyaloperonospora arabidopsidis (strain Emoy2)</name>
    <name type="common">Downy mildew agent</name>
    <name type="synonym">Peronospora arabidopsidis</name>
    <dbReference type="NCBI Taxonomy" id="559515"/>
    <lineage>
        <taxon>Eukaryota</taxon>
        <taxon>Sar</taxon>
        <taxon>Stramenopiles</taxon>
        <taxon>Oomycota</taxon>
        <taxon>Peronosporomycetes</taxon>
        <taxon>Peronosporales</taxon>
        <taxon>Peronosporaceae</taxon>
        <taxon>Hyaloperonospora</taxon>
    </lineage>
</organism>
<reference evidence="2" key="2">
    <citation type="submission" date="2015-06" db="UniProtKB">
        <authorList>
            <consortium name="EnsemblProtists"/>
        </authorList>
    </citation>
    <scope>IDENTIFICATION</scope>
    <source>
        <strain evidence="2">Emoy2</strain>
    </source>
</reference>
<keyword evidence="3" id="KW-1185">Reference proteome</keyword>
<feature type="region of interest" description="Disordered" evidence="1">
    <location>
        <begin position="47"/>
        <end position="68"/>
    </location>
</feature>
<dbReference type="AlphaFoldDB" id="M4BEM7"/>
<proteinExistence type="predicted"/>
<dbReference type="HOGENOM" id="CLU_2799425_0_0_1"/>